<proteinExistence type="predicted"/>
<dbReference type="Pfam" id="PF11750">
    <property type="entry name" value="DUF3307"/>
    <property type="match status" value="1"/>
</dbReference>
<gene>
    <name evidence="2" type="ORF">E4Z66_09010</name>
</gene>
<protein>
    <submittedName>
        <fullName evidence="2">DUF3307 domain-containing protein</fullName>
    </submittedName>
</protein>
<dbReference type="Proteomes" id="UP000306602">
    <property type="component" value="Unassembled WGS sequence"/>
</dbReference>
<reference evidence="2 3" key="1">
    <citation type="submission" date="2019-04" db="EMBL/GenBank/DDBJ databases">
        <title>Shimia ponticola sp. nov., isolated from seawater.</title>
        <authorList>
            <person name="Kim Y.-O."/>
            <person name="Yoon J.-H."/>
        </authorList>
    </citation>
    <scope>NUCLEOTIDE SEQUENCE [LARGE SCALE GENOMIC DNA]</scope>
    <source>
        <strain evidence="2 3">MYP11</strain>
    </source>
</reference>
<feature type="transmembrane region" description="Helical" evidence="1">
    <location>
        <begin position="46"/>
        <end position="73"/>
    </location>
</feature>
<name>A0A4S4NDB0_9RHOB</name>
<dbReference type="InterPro" id="IPR021737">
    <property type="entry name" value="Phage_phiKZ_Orf197"/>
</dbReference>
<evidence type="ECO:0000313" key="2">
    <source>
        <dbReference type="EMBL" id="THH37472.1"/>
    </source>
</evidence>
<keyword evidence="1" id="KW-0472">Membrane</keyword>
<keyword evidence="3" id="KW-1185">Reference proteome</keyword>
<keyword evidence="1" id="KW-1133">Transmembrane helix</keyword>
<organism evidence="2 3">
    <name type="scientific">Aliishimia ponticola</name>
    <dbReference type="NCBI Taxonomy" id="2499833"/>
    <lineage>
        <taxon>Bacteria</taxon>
        <taxon>Pseudomonadati</taxon>
        <taxon>Pseudomonadota</taxon>
        <taxon>Alphaproteobacteria</taxon>
        <taxon>Rhodobacterales</taxon>
        <taxon>Paracoccaceae</taxon>
        <taxon>Aliishimia</taxon>
    </lineage>
</organism>
<dbReference type="EMBL" id="SRKY01000002">
    <property type="protein sequence ID" value="THH37472.1"/>
    <property type="molecule type" value="Genomic_DNA"/>
</dbReference>
<keyword evidence="1" id="KW-0812">Transmembrane</keyword>
<dbReference type="OrthoDB" id="558011at2"/>
<sequence length="126" mass="14035">MLDINTALVLMALLQTKHMVADFYLQTPRMLADRRLYIHRGRALHCLIHAAGSALACLLVGLPFILLCAVASLDWALHYHIDFGKGLWSARAGDTPDDASYWRAFGADQLLHQLTYVALVWGAAQF</sequence>
<accession>A0A4S4NDB0</accession>
<comment type="caution">
    <text evidence="2">The sequence shown here is derived from an EMBL/GenBank/DDBJ whole genome shotgun (WGS) entry which is preliminary data.</text>
</comment>
<evidence type="ECO:0000313" key="3">
    <source>
        <dbReference type="Proteomes" id="UP000306602"/>
    </source>
</evidence>
<dbReference type="AlphaFoldDB" id="A0A4S4NDB0"/>
<evidence type="ECO:0000256" key="1">
    <source>
        <dbReference type="SAM" id="Phobius"/>
    </source>
</evidence>